<comment type="cofactor">
    <cofactor evidence="13">
        <name>Fe(2+)</name>
        <dbReference type="ChEBI" id="CHEBI:29033"/>
    </cofactor>
    <text evidence="13">Binds 1 Fe(2+) ion per subunit.</text>
</comment>
<evidence type="ECO:0000256" key="9">
    <source>
        <dbReference type="ARBA" id="ARBA00023163"/>
    </source>
</evidence>
<comment type="domain">
    <text evidence="13">Leu-Xaa-Xaa-Leu-Leu (LXXLL) motifs are known to mediate the association with nuclear receptors.</text>
</comment>
<feature type="domain" description="JmjC" evidence="15">
    <location>
        <begin position="819"/>
        <end position="1030"/>
    </location>
</feature>
<dbReference type="RefSeq" id="XP_024603484.1">
    <property type="nucleotide sequence ID" value="XM_024747716.1"/>
</dbReference>
<feature type="compositionally biased region" description="Basic and acidic residues" evidence="14">
    <location>
        <begin position="608"/>
        <end position="632"/>
    </location>
</feature>
<keyword evidence="4" id="KW-0862">Zinc</keyword>
<dbReference type="PROSITE" id="PS51184">
    <property type="entry name" value="JMJC"/>
    <property type="match status" value="1"/>
</dbReference>
<dbReference type="EC" id="1.14.11.65" evidence="13"/>
<keyword evidence="7" id="KW-0805">Transcription regulation</keyword>
<feature type="region of interest" description="Disordered" evidence="14">
    <location>
        <begin position="305"/>
        <end position="374"/>
    </location>
</feature>
<dbReference type="GeneID" id="112401439"/>
<feature type="region of interest" description="Disordered" evidence="14">
    <location>
        <begin position="584"/>
        <end position="634"/>
    </location>
</feature>
<feature type="compositionally biased region" description="Basic and acidic residues" evidence="14">
    <location>
        <begin position="79"/>
        <end position="88"/>
    </location>
</feature>
<evidence type="ECO:0000256" key="12">
    <source>
        <dbReference type="ARBA" id="ARBA00060257"/>
    </source>
</evidence>
<evidence type="ECO:0000313" key="17">
    <source>
        <dbReference type="RefSeq" id="XP_024603484.1"/>
    </source>
</evidence>
<comment type="similarity">
    <text evidence="13">Belongs to the JHDM2 histone demethylase family.</text>
</comment>
<evidence type="ECO:0000256" key="6">
    <source>
        <dbReference type="ARBA" id="ARBA00023004"/>
    </source>
</evidence>
<dbReference type="Pfam" id="PF02373">
    <property type="entry name" value="JmjC"/>
    <property type="match status" value="1"/>
</dbReference>
<dbReference type="SMART" id="SM00558">
    <property type="entry name" value="JmjC"/>
    <property type="match status" value="1"/>
</dbReference>
<comment type="function">
    <text evidence="12">Histone demethylase that specifically demethylates both mono- and dimethylated 'Lys-9' of histone H3. May act as a transcription regulator controlling hair biology (via targeting of collagens), neural activity, and cell cycle.</text>
</comment>
<organism evidence="16 17">
    <name type="scientific">Neophocaena asiaeorientalis asiaeorientalis</name>
    <name type="common">Yangtze finless porpoise</name>
    <name type="synonym">Neophocaena phocaenoides subsp. asiaeorientalis</name>
    <dbReference type="NCBI Taxonomy" id="1706337"/>
    <lineage>
        <taxon>Eukaryota</taxon>
        <taxon>Metazoa</taxon>
        <taxon>Chordata</taxon>
        <taxon>Craniata</taxon>
        <taxon>Vertebrata</taxon>
        <taxon>Euteleostomi</taxon>
        <taxon>Mammalia</taxon>
        <taxon>Eutheria</taxon>
        <taxon>Laurasiatheria</taxon>
        <taxon>Artiodactyla</taxon>
        <taxon>Whippomorpha</taxon>
        <taxon>Cetacea</taxon>
        <taxon>Odontoceti</taxon>
        <taxon>Phocoenidae</taxon>
        <taxon>Neophocaena</taxon>
    </lineage>
</organism>
<keyword evidence="9" id="KW-0804">Transcription</keyword>
<dbReference type="InterPro" id="IPR003347">
    <property type="entry name" value="JmjC_dom"/>
</dbReference>
<evidence type="ECO:0000313" key="16">
    <source>
        <dbReference type="Proteomes" id="UP000252040"/>
    </source>
</evidence>
<comment type="catalytic activity">
    <reaction evidence="11 13">
        <text>N(6),N(6)-dimethyl-L-lysyl(9)-[histone H3] + 2 2-oxoglutarate + 2 O2 = L-lysyl(9)-[histone H3] + 2 formaldehyde + 2 succinate + 2 CO2</text>
        <dbReference type="Rhea" id="RHEA:60188"/>
        <dbReference type="Rhea" id="RHEA-COMP:15541"/>
        <dbReference type="Rhea" id="RHEA-COMP:15546"/>
        <dbReference type="ChEBI" id="CHEBI:15379"/>
        <dbReference type="ChEBI" id="CHEBI:16526"/>
        <dbReference type="ChEBI" id="CHEBI:16810"/>
        <dbReference type="ChEBI" id="CHEBI:16842"/>
        <dbReference type="ChEBI" id="CHEBI:29969"/>
        <dbReference type="ChEBI" id="CHEBI:30031"/>
        <dbReference type="ChEBI" id="CHEBI:61976"/>
        <dbReference type="EC" id="1.14.11.65"/>
    </reaction>
</comment>
<dbReference type="GO" id="GO:0140683">
    <property type="term" value="F:histone H3K9me/H3K9me2 demethylase activity"/>
    <property type="evidence" value="ECO:0007669"/>
    <property type="project" value="UniProtKB-EC"/>
</dbReference>
<feature type="region of interest" description="Disordered" evidence="14">
    <location>
        <begin position="72"/>
        <end position="91"/>
    </location>
</feature>
<feature type="compositionally biased region" description="Basic and acidic residues" evidence="14">
    <location>
        <begin position="239"/>
        <end position="254"/>
    </location>
</feature>
<accession>A0A341BMP0</accession>
<dbReference type="GO" id="GO:0006357">
    <property type="term" value="P:regulation of transcription by RNA polymerase II"/>
    <property type="evidence" value="ECO:0007669"/>
    <property type="project" value="TreeGrafter"/>
</dbReference>
<protein>
    <recommendedName>
        <fullName evidence="13">Lysine-specific demethylase</fullName>
        <ecNumber evidence="13">1.14.11.65</ecNumber>
    </recommendedName>
</protein>
<dbReference type="GO" id="GO:0070988">
    <property type="term" value="P:demethylation"/>
    <property type="evidence" value="ECO:0007669"/>
    <property type="project" value="UniProtKB-UniRule"/>
</dbReference>
<dbReference type="FunFam" id="2.60.120.650:FF:000017">
    <property type="entry name" value="lysine-specific demethylase hairless isoform X1"/>
    <property type="match status" value="1"/>
</dbReference>
<dbReference type="InterPro" id="IPR045109">
    <property type="entry name" value="LSDs-like"/>
</dbReference>
<evidence type="ECO:0000256" key="5">
    <source>
        <dbReference type="ARBA" id="ARBA00023002"/>
    </source>
</evidence>
<sequence length="1062" mass="114699">MESTPSFLKDSPAWEKTASENGIVGPEPETPPQDGLNPAALCLGEPAPFWRGVLSTPGSWLPPGFPQIPKDTLPLVEGKGPRNGERKAGWPGSKEALCWKEAMLTHPLAFRGSACPPCYGPLIPEHNGGPPKSDPVAFRPLHCPFLLETKILEQAPFWVPSCLPPYLVSSLPPERPCDWPLTPHPWGCSRVQPKVPSAFGLDSKGWYHKDPSILRLAKEPLATVEPGLLGSAPGGHLQRTGEVERPSLHQRDGETGVGRHQNLCPRVLGHPDTVPPTPWPTCSPGLLHGNVWAVPGGGSLGYQLGPSATSRCPSPGPPTTQVDRCSLHPPARDGGVGPCGKCQEDLEGGTSGPSESSEEVNKAPGPRACPPSHHTKLKKTWLTRHSEQFGCPDSCSGEEESPAAQLRALKRASSPEVQGAVGSPAAKRPSGRFPGTVGQGARGWQELLDSSFGNKAEAEQHNDHRAGQGPAGTEDNPGIPRCCSRCHHGLFNTHWRCPCCSHRLCVACGRMAGAWRTKEKEGSQEQSMEKCTQEAGHSACSLMLTQFVSSQAMAELSTAMHQVWVKFDIRGHCPCQADARMWTPGDGGQQKEPTEKTPPTPQPSCNRDTNRTKDIKEETPDSRETPAEDRAGQRPLPCPSLCELLASTAVKLCLGHERIHMAFAPVTPALPSDDRITNILDSIIAQVVERKIQERALGPGLRPGLPLSPVRPRLPPPGALLWLQEPRPPRGFHLFQEHWRQGQPVLVSGIQGTLQGHLWGTEALGALGGQVQELTPLRPPQPASLGSTTFWEGFSRPEIRPKSDEGSVFLLHRALGDEDTSRVESLAASLPLPEYCTRHGKLNLASYLPWGSVLRPLEPQLWAAYGVSPQCGHLGTKNLCVEVTDLVSVLVRAEAPLPAWHRTQKDFLSALDGEGLWSPGSQVSTVWHVFRAQDAQRIRRFLQMVCPAGAGNLEPGTPGSCYLDAGLRRRLREEWGVSCWTLLQAPGEAVLVPAGAPHQVQGLVSTVSVTQHFLSPETSALSAQLCHQGPSLPPDCRLLYAQMDWAVFQAVKLAVGTLQEAK</sequence>
<evidence type="ECO:0000256" key="14">
    <source>
        <dbReference type="SAM" id="MobiDB-lite"/>
    </source>
</evidence>
<gene>
    <name evidence="17" type="primary">HR</name>
</gene>
<keyword evidence="16" id="KW-1185">Reference proteome</keyword>
<evidence type="ECO:0000256" key="11">
    <source>
        <dbReference type="ARBA" id="ARBA00047648"/>
    </source>
</evidence>
<comment type="subcellular location">
    <subcellularLocation>
        <location evidence="1 13">Nucleus</location>
    </subcellularLocation>
</comment>
<proteinExistence type="inferred from homology"/>
<evidence type="ECO:0000256" key="13">
    <source>
        <dbReference type="RuleBase" id="RU369087"/>
    </source>
</evidence>
<evidence type="ECO:0000256" key="2">
    <source>
        <dbReference type="ARBA" id="ARBA00022723"/>
    </source>
</evidence>
<dbReference type="AlphaFoldDB" id="A0A341BMP0"/>
<evidence type="ECO:0000256" key="1">
    <source>
        <dbReference type="ARBA" id="ARBA00004123"/>
    </source>
</evidence>
<evidence type="ECO:0000256" key="3">
    <source>
        <dbReference type="ARBA" id="ARBA00022771"/>
    </source>
</evidence>
<dbReference type="Gene3D" id="2.60.120.650">
    <property type="entry name" value="Cupin"/>
    <property type="match status" value="1"/>
</dbReference>
<evidence type="ECO:0000256" key="7">
    <source>
        <dbReference type="ARBA" id="ARBA00023015"/>
    </source>
</evidence>
<feature type="region of interest" description="Disordered" evidence="14">
    <location>
        <begin position="229"/>
        <end position="271"/>
    </location>
</feature>
<evidence type="ECO:0000256" key="10">
    <source>
        <dbReference type="ARBA" id="ARBA00023242"/>
    </source>
</evidence>
<evidence type="ECO:0000256" key="4">
    <source>
        <dbReference type="ARBA" id="ARBA00022833"/>
    </source>
</evidence>
<dbReference type="Proteomes" id="UP000252040">
    <property type="component" value="Unplaced"/>
</dbReference>
<dbReference type="SUPFAM" id="SSF51197">
    <property type="entry name" value="Clavaminate synthase-like"/>
    <property type="match status" value="1"/>
</dbReference>
<name>A0A341BMP0_NEOAA</name>
<dbReference type="GO" id="GO:0003712">
    <property type="term" value="F:transcription coregulator activity"/>
    <property type="evidence" value="ECO:0007669"/>
    <property type="project" value="TreeGrafter"/>
</dbReference>
<dbReference type="GO" id="GO:0031490">
    <property type="term" value="F:chromatin DNA binding"/>
    <property type="evidence" value="ECO:0007669"/>
    <property type="project" value="TreeGrafter"/>
</dbReference>
<dbReference type="PANTHER" id="PTHR12549:SF4">
    <property type="entry name" value="LYSINE-SPECIFIC DEMETHYLASE HAIRLESS"/>
    <property type="match status" value="1"/>
</dbReference>
<dbReference type="GO" id="GO:0000118">
    <property type="term" value="C:histone deacetylase complex"/>
    <property type="evidence" value="ECO:0007669"/>
    <property type="project" value="UniProtKB-UniRule"/>
</dbReference>
<keyword evidence="5" id="KW-0560">Oxidoreductase</keyword>
<keyword evidence="10 13" id="KW-0539">Nucleus</keyword>
<dbReference type="CTD" id="55806"/>
<comment type="function">
    <text evidence="13">Histone demethylase that specifically demethylates 'Lys-9' of histone H3, thereby playing a central role in histone code.</text>
</comment>
<keyword evidence="8" id="KW-0238">DNA-binding</keyword>
<evidence type="ECO:0000259" key="15">
    <source>
        <dbReference type="PROSITE" id="PS51184"/>
    </source>
</evidence>
<feature type="region of interest" description="Disordered" evidence="14">
    <location>
        <begin position="1"/>
        <end position="38"/>
    </location>
</feature>
<evidence type="ECO:0000256" key="8">
    <source>
        <dbReference type="ARBA" id="ARBA00023125"/>
    </source>
</evidence>
<keyword evidence="6 13" id="KW-0408">Iron</keyword>
<reference evidence="17" key="1">
    <citation type="submission" date="2025-08" db="UniProtKB">
        <authorList>
            <consortium name="RefSeq"/>
        </authorList>
    </citation>
    <scope>IDENTIFICATION</scope>
    <source>
        <tissue evidence="17">Meat</tissue>
    </source>
</reference>
<dbReference type="GO" id="GO:0008270">
    <property type="term" value="F:zinc ion binding"/>
    <property type="evidence" value="ECO:0007669"/>
    <property type="project" value="UniProtKB-KW"/>
</dbReference>
<dbReference type="PANTHER" id="PTHR12549">
    <property type="entry name" value="JMJC DOMAIN-CONTAINING HISTONE DEMETHYLATION PROTEIN"/>
    <property type="match status" value="1"/>
</dbReference>
<feature type="region of interest" description="Disordered" evidence="14">
    <location>
        <begin position="391"/>
        <end position="440"/>
    </location>
</feature>
<dbReference type="GO" id="GO:0000785">
    <property type="term" value="C:chromatin"/>
    <property type="evidence" value="ECO:0007669"/>
    <property type="project" value="TreeGrafter"/>
</dbReference>
<comment type="domain">
    <text evidence="13">The JmjC domain and the C6-type zinc-finger are required for the demethylation activity.</text>
</comment>
<keyword evidence="2 13" id="KW-0479">Metal-binding</keyword>
<keyword evidence="3" id="KW-0863">Zinc-finger</keyword>